<dbReference type="InterPro" id="IPR011527">
    <property type="entry name" value="ABC1_TM_dom"/>
</dbReference>
<feature type="transmembrane region" description="Helical" evidence="8">
    <location>
        <begin position="137"/>
        <end position="157"/>
    </location>
</feature>
<dbReference type="InterPro" id="IPR039421">
    <property type="entry name" value="Type_1_exporter"/>
</dbReference>
<comment type="caution">
    <text evidence="11">The sequence shown here is derived from an EMBL/GenBank/DDBJ whole genome shotgun (WGS) entry which is preliminary data.</text>
</comment>
<feature type="transmembrane region" description="Helical" evidence="8">
    <location>
        <begin position="163"/>
        <end position="180"/>
    </location>
</feature>
<dbReference type="Gene3D" id="1.20.1560.10">
    <property type="entry name" value="ABC transporter type 1, transmembrane domain"/>
    <property type="match status" value="1"/>
</dbReference>
<dbReference type="Pfam" id="PF00005">
    <property type="entry name" value="ABC_tran"/>
    <property type="match status" value="1"/>
</dbReference>
<dbReference type="AlphaFoldDB" id="A0A9D1TPA1"/>
<gene>
    <name evidence="11" type="ORF">H9894_04690</name>
</gene>
<evidence type="ECO:0000259" key="9">
    <source>
        <dbReference type="PROSITE" id="PS50893"/>
    </source>
</evidence>
<dbReference type="InterPro" id="IPR017871">
    <property type="entry name" value="ABC_transporter-like_CS"/>
</dbReference>
<dbReference type="Proteomes" id="UP000886752">
    <property type="component" value="Unassembled WGS sequence"/>
</dbReference>
<dbReference type="SUPFAM" id="SSF52540">
    <property type="entry name" value="P-loop containing nucleoside triphosphate hydrolases"/>
    <property type="match status" value="1"/>
</dbReference>
<dbReference type="GO" id="GO:0140359">
    <property type="term" value="F:ABC-type transporter activity"/>
    <property type="evidence" value="ECO:0007669"/>
    <property type="project" value="InterPro"/>
</dbReference>
<sequence>MLNTPSTLITLAQGSTASLYRALILSLCVMGAQQASYVAAFFLLQTLWLAHEGTGAHWIAWVCVLLALALVHALFNRSSLVAAYGGSYALGGSLRLRLCDHVRRLWLSFFQKNDSGILCGVLIDDIKSMEVFFGMHLFDLASGLVFPFLLCLLMLFFSWQITGVLVLSAALAFPLILWACRTASRFGPACAAARDAAYSALLDYVGGIRELKAANLTGLACTPLIASWTRYGRLSVRMEGQYGLLALAYSLVLDLGFLGTLMLGYSLVEAGTAGVTSLMFFLVVGSRFVEPMRSFGMVLPEVRRSLLAGQKIAGLLAVPEPPTLPARQRVGHEIRFESVSFAYEPRTETEHAKAGGRDVLHNISLVLPEGSVTALVGPSGAGKSTLAHLLLRFHDPREGKITIGGADLRSFSQEELYKFFSVVFQDVYLFDDTVFNNIRMARPDASPEDVYRAARLARCDDFIASLEQGYETRVGEGGARLSGGEKQRLSIARAILKDAPVIILDEATASLDPENELSIQEGLNTLLAGKTLLVIAHRLETIRDADNIVVLREGRVAESGTHESLLAQQGLYARLWSLQQTIKSWQL</sequence>
<comment type="subcellular location">
    <subcellularLocation>
        <location evidence="1">Cell membrane</location>
        <topology evidence="1">Multi-pass membrane protein</topology>
    </subcellularLocation>
</comment>
<evidence type="ECO:0000256" key="1">
    <source>
        <dbReference type="ARBA" id="ARBA00004651"/>
    </source>
</evidence>
<dbReference type="PANTHER" id="PTHR24221:SF397">
    <property type="entry name" value="ABC TRANSPORTER, ATP-BINDING TRANSMEMBRANE PROTEIN"/>
    <property type="match status" value="1"/>
</dbReference>
<reference evidence="11" key="2">
    <citation type="submission" date="2021-04" db="EMBL/GenBank/DDBJ databases">
        <authorList>
            <person name="Gilroy R."/>
        </authorList>
    </citation>
    <scope>NUCLEOTIDE SEQUENCE</scope>
    <source>
        <strain evidence="11">ChiHecec2B26-446</strain>
    </source>
</reference>
<keyword evidence="6 8" id="KW-1133">Transmembrane helix</keyword>
<dbReference type="GO" id="GO:0005886">
    <property type="term" value="C:plasma membrane"/>
    <property type="evidence" value="ECO:0007669"/>
    <property type="project" value="UniProtKB-SubCell"/>
</dbReference>
<dbReference type="PROSITE" id="PS50893">
    <property type="entry name" value="ABC_TRANSPORTER_2"/>
    <property type="match status" value="1"/>
</dbReference>
<dbReference type="PROSITE" id="PS50929">
    <property type="entry name" value="ABC_TM1F"/>
    <property type="match status" value="1"/>
</dbReference>
<dbReference type="EMBL" id="DXHV01000051">
    <property type="protein sequence ID" value="HIW00468.1"/>
    <property type="molecule type" value="Genomic_DNA"/>
</dbReference>
<dbReference type="GO" id="GO:0034040">
    <property type="term" value="F:ATPase-coupled lipid transmembrane transporter activity"/>
    <property type="evidence" value="ECO:0007669"/>
    <property type="project" value="TreeGrafter"/>
</dbReference>
<evidence type="ECO:0000256" key="4">
    <source>
        <dbReference type="ARBA" id="ARBA00022741"/>
    </source>
</evidence>
<feature type="transmembrane region" description="Helical" evidence="8">
    <location>
        <begin position="271"/>
        <end position="289"/>
    </location>
</feature>
<feature type="transmembrane region" description="Helical" evidence="8">
    <location>
        <begin position="242"/>
        <end position="265"/>
    </location>
</feature>
<dbReference type="FunFam" id="3.40.50.300:FF:000287">
    <property type="entry name" value="Multidrug ABC transporter ATP-binding protein"/>
    <property type="match status" value="1"/>
</dbReference>
<evidence type="ECO:0000256" key="6">
    <source>
        <dbReference type="ARBA" id="ARBA00022989"/>
    </source>
</evidence>
<evidence type="ECO:0000313" key="11">
    <source>
        <dbReference type="EMBL" id="HIW00468.1"/>
    </source>
</evidence>
<evidence type="ECO:0000256" key="7">
    <source>
        <dbReference type="ARBA" id="ARBA00023136"/>
    </source>
</evidence>
<evidence type="ECO:0000313" key="12">
    <source>
        <dbReference type="Proteomes" id="UP000886752"/>
    </source>
</evidence>
<keyword evidence="7 8" id="KW-0472">Membrane</keyword>
<dbReference type="SUPFAM" id="SSF90123">
    <property type="entry name" value="ABC transporter transmembrane region"/>
    <property type="match status" value="1"/>
</dbReference>
<dbReference type="InterPro" id="IPR003439">
    <property type="entry name" value="ABC_transporter-like_ATP-bd"/>
</dbReference>
<dbReference type="GO" id="GO:0016887">
    <property type="term" value="F:ATP hydrolysis activity"/>
    <property type="evidence" value="ECO:0007669"/>
    <property type="project" value="InterPro"/>
</dbReference>
<dbReference type="InterPro" id="IPR027417">
    <property type="entry name" value="P-loop_NTPase"/>
</dbReference>
<feature type="domain" description="ABC transmembrane type-1" evidence="10">
    <location>
        <begin position="22"/>
        <end position="304"/>
    </location>
</feature>
<feature type="transmembrane region" description="Helical" evidence="8">
    <location>
        <begin position="20"/>
        <end position="44"/>
    </location>
</feature>
<accession>A0A9D1TPA1</accession>
<feature type="transmembrane region" description="Helical" evidence="8">
    <location>
        <begin position="56"/>
        <end position="75"/>
    </location>
</feature>
<dbReference type="GO" id="GO:0005524">
    <property type="term" value="F:ATP binding"/>
    <property type="evidence" value="ECO:0007669"/>
    <property type="project" value="UniProtKB-KW"/>
</dbReference>
<keyword evidence="4" id="KW-0547">Nucleotide-binding</keyword>
<evidence type="ECO:0000256" key="8">
    <source>
        <dbReference type="SAM" id="Phobius"/>
    </source>
</evidence>
<dbReference type="Gene3D" id="3.40.50.300">
    <property type="entry name" value="P-loop containing nucleotide triphosphate hydrolases"/>
    <property type="match status" value="1"/>
</dbReference>
<dbReference type="PROSITE" id="PS00211">
    <property type="entry name" value="ABC_TRANSPORTER_1"/>
    <property type="match status" value="1"/>
</dbReference>
<evidence type="ECO:0000256" key="5">
    <source>
        <dbReference type="ARBA" id="ARBA00022840"/>
    </source>
</evidence>
<evidence type="ECO:0000256" key="2">
    <source>
        <dbReference type="ARBA" id="ARBA00022448"/>
    </source>
</evidence>
<dbReference type="SMART" id="SM00382">
    <property type="entry name" value="AAA"/>
    <property type="match status" value="1"/>
</dbReference>
<protein>
    <submittedName>
        <fullName evidence="11">ABC transporter ATP-binding protein/permease</fullName>
    </submittedName>
</protein>
<dbReference type="InterPro" id="IPR003593">
    <property type="entry name" value="AAA+_ATPase"/>
</dbReference>
<dbReference type="InterPro" id="IPR036640">
    <property type="entry name" value="ABC1_TM_sf"/>
</dbReference>
<evidence type="ECO:0000256" key="3">
    <source>
        <dbReference type="ARBA" id="ARBA00022692"/>
    </source>
</evidence>
<keyword evidence="5 11" id="KW-0067">ATP-binding</keyword>
<evidence type="ECO:0000259" key="10">
    <source>
        <dbReference type="PROSITE" id="PS50929"/>
    </source>
</evidence>
<feature type="domain" description="ABC transporter" evidence="9">
    <location>
        <begin position="334"/>
        <end position="578"/>
    </location>
</feature>
<dbReference type="Pfam" id="PF00664">
    <property type="entry name" value="ABC_membrane"/>
    <property type="match status" value="1"/>
</dbReference>
<proteinExistence type="predicted"/>
<keyword evidence="2" id="KW-0813">Transport</keyword>
<name>A0A9D1TPA1_9BACT</name>
<reference evidence="11" key="1">
    <citation type="journal article" date="2021" name="PeerJ">
        <title>Extensive microbial diversity within the chicken gut microbiome revealed by metagenomics and culture.</title>
        <authorList>
            <person name="Gilroy R."/>
            <person name="Ravi A."/>
            <person name="Getino M."/>
            <person name="Pursley I."/>
            <person name="Horton D.L."/>
            <person name="Alikhan N.F."/>
            <person name="Baker D."/>
            <person name="Gharbi K."/>
            <person name="Hall N."/>
            <person name="Watson M."/>
            <person name="Adriaenssens E.M."/>
            <person name="Foster-Nyarko E."/>
            <person name="Jarju S."/>
            <person name="Secka A."/>
            <person name="Antonio M."/>
            <person name="Oren A."/>
            <person name="Chaudhuri R.R."/>
            <person name="La Ragione R."/>
            <person name="Hildebrand F."/>
            <person name="Pallen M.J."/>
        </authorList>
    </citation>
    <scope>NUCLEOTIDE SEQUENCE</scope>
    <source>
        <strain evidence="11">ChiHecec2B26-446</strain>
    </source>
</reference>
<organism evidence="11 12">
    <name type="scientific">Candidatus Desulfovibrio intestinipullorum</name>
    <dbReference type="NCBI Taxonomy" id="2838536"/>
    <lineage>
        <taxon>Bacteria</taxon>
        <taxon>Pseudomonadati</taxon>
        <taxon>Thermodesulfobacteriota</taxon>
        <taxon>Desulfovibrionia</taxon>
        <taxon>Desulfovibrionales</taxon>
        <taxon>Desulfovibrionaceae</taxon>
        <taxon>Desulfovibrio</taxon>
    </lineage>
</organism>
<dbReference type="PANTHER" id="PTHR24221">
    <property type="entry name" value="ATP-BINDING CASSETTE SUB-FAMILY B"/>
    <property type="match status" value="1"/>
</dbReference>
<keyword evidence="3 8" id="KW-0812">Transmembrane</keyword>